<dbReference type="Proteomes" id="UP000051006">
    <property type="component" value="Unassembled WGS sequence"/>
</dbReference>
<keyword evidence="1" id="KW-0472">Membrane</keyword>
<evidence type="ECO:0000259" key="3">
    <source>
        <dbReference type="Pfam" id="PF20990"/>
    </source>
</evidence>
<dbReference type="STRING" id="993692.IV57_GL001730"/>
<dbReference type="EMBL" id="JQCF01000036">
    <property type="protein sequence ID" value="KRN97367.1"/>
    <property type="molecule type" value="Genomic_DNA"/>
</dbReference>
<keyword evidence="1" id="KW-1133">Transmembrane helix</keyword>
<evidence type="ECO:0000259" key="2">
    <source>
        <dbReference type="Pfam" id="PF09972"/>
    </source>
</evidence>
<evidence type="ECO:0000313" key="4">
    <source>
        <dbReference type="EMBL" id="KRN97367.1"/>
    </source>
</evidence>
<dbReference type="InterPro" id="IPR048389">
    <property type="entry name" value="YciQ-like_C"/>
</dbReference>
<feature type="domain" description="Predicted membrane protein YciQ-like C-terminal" evidence="3">
    <location>
        <begin position="295"/>
        <end position="526"/>
    </location>
</feature>
<accession>A0A0R2LFD6</accession>
<comment type="caution">
    <text evidence="4">The sequence shown here is derived from an EMBL/GenBank/DDBJ whole genome shotgun (WGS) entry which is preliminary data.</text>
</comment>
<feature type="transmembrane region" description="Helical" evidence="1">
    <location>
        <begin position="420"/>
        <end position="439"/>
    </location>
</feature>
<proteinExistence type="predicted"/>
<sequence>MKKLWGIIFTILGIFLAFQAPTVVKADKYQIKKYDETAKILKDGNVDLTQRITYEFTGDFHGVYYTQDLKGTKGTTEPQVSVDMAGKQTYLKQSESGQNNTFKVSKNKKKMDIKVYHDVSFQTVTFVYKYRLAGVVTNYLDTAEMNWRMIGNGWDNQLNNIKLTVQLPSKNVSQLKAWTHGSLDGYTKVDKKNGRVVMKLDHNPANAYVESHVIFPTAVTANNQNIVKKNAKSKILAGEKKLADGANISRQRREWIYWILMALGVVVILIIYLYRIIAIRNNQGHKHVIPTPLYHVFDEPKFSPSFTKVILDRSDRADSLALTADLMDEVGKRRMKIEKVGRTYEITALVPPTNEFFKYLINDIGNGKKVNLKQIKYAAKTMTSKDKLSKRFENWAKDAAKGREKYLDLTNMRLVDDFRISAIATDIILGIMFVISVIFGKNILITGVIAVILGSSIWGFYWIAQKRITPYTDLGEEEVNKIRAFKRMLSDIDDIKMAEVGDLILWEQFLPYAVVFGVSDKVIKALKVNFDVAEIDNSLVVPFYMGGAVGFMSAGTGGFQSSFVGAISAGGVSSSVSGGSGGFSGGTSGGFGGGSGGGAF</sequence>
<organism evidence="4 5">
    <name type="scientific">Companilactobacillus kimchiensis</name>
    <dbReference type="NCBI Taxonomy" id="993692"/>
    <lineage>
        <taxon>Bacteria</taxon>
        <taxon>Bacillati</taxon>
        <taxon>Bacillota</taxon>
        <taxon>Bacilli</taxon>
        <taxon>Lactobacillales</taxon>
        <taxon>Lactobacillaceae</taxon>
        <taxon>Companilactobacillus</taxon>
    </lineage>
</organism>
<dbReference type="AlphaFoldDB" id="A0A0R2LFD6"/>
<feature type="transmembrane region" description="Helical" evidence="1">
    <location>
        <begin position="255"/>
        <end position="274"/>
    </location>
</feature>
<dbReference type="OrthoDB" id="2138002at2"/>
<gene>
    <name evidence="4" type="ORF">IV57_GL001730</name>
</gene>
<dbReference type="Pfam" id="PF09972">
    <property type="entry name" value="DUF2207"/>
    <property type="match status" value="1"/>
</dbReference>
<protein>
    <submittedName>
        <fullName evidence="4">Integral membrane protein</fullName>
    </submittedName>
</protein>
<name>A0A0R2LFD6_9LACO</name>
<feature type="transmembrane region" description="Helical" evidence="1">
    <location>
        <begin position="445"/>
        <end position="464"/>
    </location>
</feature>
<dbReference type="PATRIC" id="fig|993692.3.peg.1757"/>
<keyword evidence="1" id="KW-0812">Transmembrane</keyword>
<evidence type="ECO:0000313" key="5">
    <source>
        <dbReference type="Proteomes" id="UP000051006"/>
    </source>
</evidence>
<dbReference type="RefSeq" id="WP_057881743.1">
    <property type="nucleotide sequence ID" value="NZ_JQCF01000036.1"/>
</dbReference>
<evidence type="ECO:0000256" key="1">
    <source>
        <dbReference type="SAM" id="Phobius"/>
    </source>
</evidence>
<feature type="domain" description="DUF2207" evidence="2">
    <location>
        <begin position="31"/>
        <end position="215"/>
    </location>
</feature>
<dbReference type="Pfam" id="PF20990">
    <property type="entry name" value="DUF2207_C"/>
    <property type="match status" value="1"/>
</dbReference>
<dbReference type="InterPro" id="IPR018702">
    <property type="entry name" value="DUF2207"/>
</dbReference>
<reference evidence="4 5" key="1">
    <citation type="journal article" date="2015" name="Genome Announc.">
        <title>Expanding the biotechnology potential of lactobacilli through comparative genomics of 213 strains and associated genera.</title>
        <authorList>
            <person name="Sun Z."/>
            <person name="Harris H.M."/>
            <person name="McCann A."/>
            <person name="Guo C."/>
            <person name="Argimon S."/>
            <person name="Zhang W."/>
            <person name="Yang X."/>
            <person name="Jeffery I.B."/>
            <person name="Cooney J.C."/>
            <person name="Kagawa T.F."/>
            <person name="Liu W."/>
            <person name="Song Y."/>
            <person name="Salvetti E."/>
            <person name="Wrobel A."/>
            <person name="Rasinkangas P."/>
            <person name="Parkhill J."/>
            <person name="Rea M.C."/>
            <person name="O'Sullivan O."/>
            <person name="Ritari J."/>
            <person name="Douillard F.P."/>
            <person name="Paul Ross R."/>
            <person name="Yang R."/>
            <person name="Briner A.E."/>
            <person name="Felis G.E."/>
            <person name="de Vos W.M."/>
            <person name="Barrangou R."/>
            <person name="Klaenhammer T.R."/>
            <person name="Caufield P.W."/>
            <person name="Cui Y."/>
            <person name="Zhang H."/>
            <person name="O'Toole P.W."/>
        </authorList>
    </citation>
    <scope>NUCLEOTIDE SEQUENCE [LARGE SCALE GENOMIC DNA]</scope>
    <source>
        <strain evidence="4 5">DSM 24716</strain>
    </source>
</reference>
<keyword evidence="5" id="KW-1185">Reference proteome</keyword>